<dbReference type="WBParaSite" id="SBAD_0001023401-mRNA-1">
    <property type="protein sequence ID" value="SBAD_0001023401-mRNA-1"/>
    <property type="gene ID" value="SBAD_0001023401"/>
</dbReference>
<keyword evidence="2" id="KW-1185">Reference proteome</keyword>
<dbReference type="Proteomes" id="UP000270296">
    <property type="component" value="Unassembled WGS sequence"/>
</dbReference>
<evidence type="ECO:0000313" key="3">
    <source>
        <dbReference type="WBParaSite" id="SBAD_0001023401-mRNA-1"/>
    </source>
</evidence>
<sequence length="129" mass="14515">MIYERRSERKSVIDQRPLRGRGSTLTDFTFRSSCGTVKQLRAKMVVGSGHFRPPSPPPPAIGANHAVVRTCTHEVVVIIEFVRQRLRMRLLTTPDDGVDARALLNDVDIIAGLHFGQQPRWSPSEDCEH</sequence>
<evidence type="ECO:0000313" key="2">
    <source>
        <dbReference type="Proteomes" id="UP000270296"/>
    </source>
</evidence>
<name>A0A183J1Y5_9BILA</name>
<dbReference type="EMBL" id="UZAM01013303">
    <property type="protein sequence ID" value="VDP26904.1"/>
    <property type="molecule type" value="Genomic_DNA"/>
</dbReference>
<gene>
    <name evidence="1" type="ORF">SBAD_LOCUS9883</name>
</gene>
<protein>
    <submittedName>
        <fullName evidence="1 3">Uncharacterized protein</fullName>
    </submittedName>
</protein>
<evidence type="ECO:0000313" key="1">
    <source>
        <dbReference type="EMBL" id="VDP26904.1"/>
    </source>
</evidence>
<accession>A0A183J1Y5</accession>
<reference evidence="3" key="1">
    <citation type="submission" date="2016-06" db="UniProtKB">
        <authorList>
            <consortium name="WormBaseParasite"/>
        </authorList>
    </citation>
    <scope>IDENTIFICATION</scope>
</reference>
<dbReference type="AlphaFoldDB" id="A0A183J1Y5"/>
<reference evidence="1 2" key="2">
    <citation type="submission" date="2018-11" db="EMBL/GenBank/DDBJ databases">
        <authorList>
            <consortium name="Pathogen Informatics"/>
        </authorList>
    </citation>
    <scope>NUCLEOTIDE SEQUENCE [LARGE SCALE GENOMIC DNA]</scope>
</reference>
<organism evidence="3">
    <name type="scientific">Soboliphyme baturini</name>
    <dbReference type="NCBI Taxonomy" id="241478"/>
    <lineage>
        <taxon>Eukaryota</taxon>
        <taxon>Metazoa</taxon>
        <taxon>Ecdysozoa</taxon>
        <taxon>Nematoda</taxon>
        <taxon>Enoplea</taxon>
        <taxon>Dorylaimia</taxon>
        <taxon>Dioctophymatida</taxon>
        <taxon>Dioctophymatoidea</taxon>
        <taxon>Soboliphymatidae</taxon>
        <taxon>Soboliphyme</taxon>
    </lineage>
</organism>
<proteinExistence type="predicted"/>